<evidence type="ECO:0000259" key="1">
    <source>
        <dbReference type="Pfam" id="PF00144"/>
    </source>
</evidence>
<dbReference type="PANTHER" id="PTHR43283">
    <property type="entry name" value="BETA-LACTAMASE-RELATED"/>
    <property type="match status" value="1"/>
</dbReference>
<dbReference type="InterPro" id="IPR012338">
    <property type="entry name" value="Beta-lactam/transpept-like"/>
</dbReference>
<keyword evidence="3" id="KW-1185">Reference proteome</keyword>
<dbReference type="PANTHER" id="PTHR43283:SF7">
    <property type="entry name" value="BETA-LACTAMASE-RELATED DOMAIN-CONTAINING PROTEIN"/>
    <property type="match status" value="1"/>
</dbReference>
<organism evidence="2 3">
    <name type="scientific">Ottowia thiooxydans</name>
    <dbReference type="NCBI Taxonomy" id="219182"/>
    <lineage>
        <taxon>Bacteria</taxon>
        <taxon>Pseudomonadati</taxon>
        <taxon>Pseudomonadota</taxon>
        <taxon>Betaproteobacteria</taxon>
        <taxon>Burkholderiales</taxon>
        <taxon>Comamonadaceae</taxon>
        <taxon>Ottowia</taxon>
    </lineage>
</organism>
<feature type="domain" description="Beta-lactamase-related" evidence="1">
    <location>
        <begin position="85"/>
        <end position="360"/>
    </location>
</feature>
<evidence type="ECO:0000313" key="2">
    <source>
        <dbReference type="EMBL" id="MET4578856.1"/>
    </source>
</evidence>
<gene>
    <name evidence="2" type="ORF">ABIE13_003979</name>
</gene>
<dbReference type="InterPro" id="IPR050789">
    <property type="entry name" value="Diverse_Enzym_Activities"/>
</dbReference>
<proteinExistence type="predicted"/>
<dbReference type="Proteomes" id="UP001549320">
    <property type="component" value="Unassembled WGS sequence"/>
</dbReference>
<dbReference type="InterPro" id="IPR001466">
    <property type="entry name" value="Beta-lactam-related"/>
</dbReference>
<name>A0ABV2QCT4_9BURK</name>
<dbReference type="Gene3D" id="3.40.710.10">
    <property type="entry name" value="DD-peptidase/beta-lactamase superfamily"/>
    <property type="match status" value="1"/>
</dbReference>
<comment type="caution">
    <text evidence="2">The sequence shown here is derived from an EMBL/GenBank/DDBJ whole genome shotgun (WGS) entry which is preliminary data.</text>
</comment>
<dbReference type="RefSeq" id="WP_354446471.1">
    <property type="nucleotide sequence ID" value="NZ_JBEPSH010000008.1"/>
</dbReference>
<evidence type="ECO:0000313" key="3">
    <source>
        <dbReference type="Proteomes" id="UP001549320"/>
    </source>
</evidence>
<dbReference type="EMBL" id="JBEPSH010000008">
    <property type="protein sequence ID" value="MET4578856.1"/>
    <property type="molecule type" value="Genomic_DNA"/>
</dbReference>
<reference evidence="2 3" key="1">
    <citation type="submission" date="2024-06" db="EMBL/GenBank/DDBJ databases">
        <title>Sorghum-associated microbial communities from plants grown in Nebraska, USA.</title>
        <authorList>
            <person name="Schachtman D."/>
        </authorList>
    </citation>
    <scope>NUCLEOTIDE SEQUENCE [LARGE SCALE GENOMIC DNA]</scope>
    <source>
        <strain evidence="2 3">2709</strain>
    </source>
</reference>
<accession>A0ABV2QCT4</accession>
<sequence length="377" mass="40930">MTIVSCLGIDPMLGVSRLVRAWLRTLMLTLAAVTASTSLAQKSPVGSEPSKPEWQQPSRARAAKASQLFGDLTTRIESHYTDIRSVVVVQNGQLMFEYYRKGVTADTLQDTQSITKSVLALLVGQALKSGQIKRVDQLVAELVPDLARGHPDPRARQLRISHLLTMTAGWPGAQFSQRDLDDNVAWITRRPFVASPGKQFNYDNGAANLLAIALSRAAGKPVSELAREQLFAPLGIKRFSWAKGANGFDFGALGLRLSTRDMARLGELALREGSWGANALVPLDFMRTATSGRNSGGPPLSTPYGYLWWVANSAPDRGVTRKPFMASGHGGQWIWVYPHLNLVVAATSSTSPQSMARGQAITLIRTQILQAARGLAK</sequence>
<dbReference type="SUPFAM" id="SSF56601">
    <property type="entry name" value="beta-lactamase/transpeptidase-like"/>
    <property type="match status" value="1"/>
</dbReference>
<protein>
    <submittedName>
        <fullName evidence="2">CubicO group peptidase (Beta-lactamase class C family)</fullName>
    </submittedName>
</protein>
<dbReference type="Pfam" id="PF00144">
    <property type="entry name" value="Beta-lactamase"/>
    <property type="match status" value="1"/>
</dbReference>